<dbReference type="AlphaFoldDB" id="A0A2A4T7B4"/>
<dbReference type="GO" id="GO:0106339">
    <property type="term" value="F:tRNA (cytidine(32)-2'-O)-methyltransferase activity"/>
    <property type="evidence" value="ECO:0007669"/>
    <property type="project" value="RHEA"/>
</dbReference>
<evidence type="ECO:0000313" key="8">
    <source>
        <dbReference type="Proteomes" id="UP000218113"/>
    </source>
</evidence>
<sequence>MGTLDPARLTVILVEPSHPGNIGSAARAMANMGVVDLRLVNSQGHQDPEALRLAPHAAHVLEAAQVYPTLEAAIQDCGLIIATSARTRTQTQNLTLVSEVPKLIQQVPSSSRVALVFGRERTGLTNHEMSCCNDWITIPTFGNTSSLNLAQAVMVVLYEISRLFEQPWEEESSMPPATSENVEGLKGHLFQVLELINFLESENRSHMWDSFSVLLGRAKPTQRDVRMIRGFLHKVQVAFKLASRKSD</sequence>
<evidence type="ECO:0000313" key="7">
    <source>
        <dbReference type="EMBL" id="PCI29516.1"/>
    </source>
</evidence>
<comment type="catalytic activity">
    <reaction evidence="5">
        <text>uridine(32) in tRNA + S-adenosyl-L-methionine = 2'-O-methyluridine(32) in tRNA + S-adenosyl-L-homocysteine + H(+)</text>
        <dbReference type="Rhea" id="RHEA:42936"/>
        <dbReference type="Rhea" id="RHEA-COMP:10107"/>
        <dbReference type="Rhea" id="RHEA-COMP:10290"/>
        <dbReference type="ChEBI" id="CHEBI:15378"/>
        <dbReference type="ChEBI" id="CHEBI:57856"/>
        <dbReference type="ChEBI" id="CHEBI:59789"/>
        <dbReference type="ChEBI" id="CHEBI:65315"/>
        <dbReference type="ChEBI" id="CHEBI:74478"/>
        <dbReference type="EC" id="2.1.1.200"/>
    </reaction>
</comment>
<evidence type="ECO:0000259" key="6">
    <source>
        <dbReference type="Pfam" id="PF00588"/>
    </source>
</evidence>
<comment type="caution">
    <text evidence="7">The sequence shown here is derived from an EMBL/GenBank/DDBJ whole genome shotgun (WGS) entry which is preliminary data.</text>
</comment>
<comment type="subunit">
    <text evidence="5">Homodimer.</text>
</comment>
<dbReference type="SUPFAM" id="SSF75217">
    <property type="entry name" value="alpha/beta knot"/>
    <property type="match status" value="1"/>
</dbReference>
<evidence type="ECO:0000256" key="3">
    <source>
        <dbReference type="ARBA" id="ARBA00022679"/>
    </source>
</evidence>
<gene>
    <name evidence="5" type="primary">trmJ</name>
    <name evidence="7" type="ORF">COB67_03940</name>
</gene>
<dbReference type="InterPro" id="IPR004384">
    <property type="entry name" value="RNA_MeTrfase_TrmJ/LasT"/>
</dbReference>
<name>A0A2A4T7B4_9DELT</name>
<dbReference type="GO" id="GO:0160206">
    <property type="term" value="F:tRNA (cytidine(32)/uridine(32)-2'-O)-methyltransferase activity"/>
    <property type="evidence" value="ECO:0007669"/>
    <property type="project" value="UniProtKB-EC"/>
</dbReference>
<dbReference type="Proteomes" id="UP000218113">
    <property type="component" value="Unassembled WGS sequence"/>
</dbReference>
<dbReference type="Pfam" id="PF00588">
    <property type="entry name" value="SpoU_methylase"/>
    <property type="match status" value="1"/>
</dbReference>
<dbReference type="PANTHER" id="PTHR42786">
    <property type="entry name" value="TRNA/RRNA METHYLTRANSFERASE"/>
    <property type="match status" value="1"/>
</dbReference>
<comment type="function">
    <text evidence="5">Catalyzes the formation of 2'O-methylated cytidine (Cm32) or 2'O-methylated uridine (Um32) at position 32 in tRNA.</text>
</comment>
<dbReference type="CDD" id="cd18093">
    <property type="entry name" value="SpoU-like_TrmJ"/>
    <property type="match status" value="1"/>
</dbReference>
<keyword evidence="5" id="KW-0819">tRNA processing</keyword>
<reference evidence="8" key="1">
    <citation type="submission" date="2017-08" db="EMBL/GenBank/DDBJ databases">
        <title>A dynamic microbial community with high functional redundancy inhabits the cold, oxic subseafloor aquifer.</title>
        <authorList>
            <person name="Tully B.J."/>
            <person name="Wheat C.G."/>
            <person name="Glazer B.T."/>
            <person name="Huber J.A."/>
        </authorList>
    </citation>
    <scope>NUCLEOTIDE SEQUENCE [LARGE SCALE GENOMIC DNA]</scope>
</reference>
<comment type="subcellular location">
    <subcellularLocation>
        <location evidence="5">Cytoplasm</location>
    </subcellularLocation>
</comment>
<organism evidence="7 8">
    <name type="scientific">SAR324 cluster bacterium</name>
    <dbReference type="NCBI Taxonomy" id="2024889"/>
    <lineage>
        <taxon>Bacteria</taxon>
        <taxon>Deltaproteobacteria</taxon>
        <taxon>SAR324 cluster</taxon>
    </lineage>
</organism>
<dbReference type="InterPro" id="IPR029028">
    <property type="entry name" value="Alpha/beta_knot_MTases"/>
</dbReference>
<dbReference type="GO" id="GO:0003723">
    <property type="term" value="F:RNA binding"/>
    <property type="evidence" value="ECO:0007669"/>
    <property type="project" value="InterPro"/>
</dbReference>
<evidence type="ECO:0000256" key="5">
    <source>
        <dbReference type="RuleBase" id="RU362024"/>
    </source>
</evidence>
<evidence type="ECO:0000256" key="4">
    <source>
        <dbReference type="ARBA" id="ARBA00022691"/>
    </source>
</evidence>
<dbReference type="InterPro" id="IPR001537">
    <property type="entry name" value="SpoU_MeTrfase"/>
</dbReference>
<dbReference type="GO" id="GO:0002128">
    <property type="term" value="P:tRNA nucleoside ribose methylation"/>
    <property type="evidence" value="ECO:0007669"/>
    <property type="project" value="TreeGrafter"/>
</dbReference>
<comment type="similarity">
    <text evidence="1">Belongs to the class IV-like SAM-binding methyltransferase superfamily. RNA methyltransferase TrmH family.</text>
</comment>
<dbReference type="NCBIfam" id="TIGR00050">
    <property type="entry name" value="rRNA_methyl_1"/>
    <property type="match status" value="1"/>
</dbReference>
<evidence type="ECO:0000256" key="2">
    <source>
        <dbReference type="ARBA" id="ARBA00022603"/>
    </source>
</evidence>
<comment type="catalytic activity">
    <reaction evidence="5">
        <text>cytidine(32) in tRNA + S-adenosyl-L-methionine = 2'-O-methylcytidine(32) in tRNA + S-adenosyl-L-homocysteine + H(+)</text>
        <dbReference type="Rhea" id="RHEA:42932"/>
        <dbReference type="Rhea" id="RHEA-COMP:10288"/>
        <dbReference type="Rhea" id="RHEA-COMP:10289"/>
        <dbReference type="ChEBI" id="CHEBI:15378"/>
        <dbReference type="ChEBI" id="CHEBI:57856"/>
        <dbReference type="ChEBI" id="CHEBI:59789"/>
        <dbReference type="ChEBI" id="CHEBI:74495"/>
        <dbReference type="ChEBI" id="CHEBI:82748"/>
        <dbReference type="EC" id="2.1.1.200"/>
    </reaction>
</comment>
<accession>A0A2A4T7B4</accession>
<protein>
    <recommendedName>
        <fullName evidence="5">tRNA (cytidine/uridine-2'-O-)-methyltransferase TrmJ</fullName>
        <ecNumber evidence="5">2.1.1.200</ecNumber>
    </recommendedName>
    <alternativeName>
        <fullName evidence="5">tRNA (cytidine(32)/uridine(32)-2'-O)-methyltransferase</fullName>
    </alternativeName>
    <alternativeName>
        <fullName evidence="5">tRNA Cm32/Um32 methyltransferase</fullName>
    </alternativeName>
</protein>
<dbReference type="InterPro" id="IPR029026">
    <property type="entry name" value="tRNA_m1G_MTases_N"/>
</dbReference>
<dbReference type="PIRSF" id="PIRSF004808">
    <property type="entry name" value="LasT"/>
    <property type="match status" value="1"/>
</dbReference>
<dbReference type="Gene3D" id="3.40.1280.10">
    <property type="match status" value="1"/>
</dbReference>
<feature type="domain" description="tRNA/rRNA methyltransferase SpoU type" evidence="6">
    <location>
        <begin position="9"/>
        <end position="158"/>
    </location>
</feature>
<dbReference type="EMBL" id="NVSR01000013">
    <property type="protein sequence ID" value="PCI29516.1"/>
    <property type="molecule type" value="Genomic_DNA"/>
</dbReference>
<dbReference type="EC" id="2.1.1.200" evidence="5"/>
<evidence type="ECO:0000256" key="1">
    <source>
        <dbReference type="ARBA" id="ARBA00007228"/>
    </source>
</evidence>
<dbReference type="Gene3D" id="1.10.8.590">
    <property type="match status" value="1"/>
</dbReference>
<keyword evidence="3 7" id="KW-0808">Transferase</keyword>
<keyword evidence="2 5" id="KW-0489">Methyltransferase</keyword>
<keyword evidence="5" id="KW-0963">Cytoplasm</keyword>
<proteinExistence type="inferred from homology"/>
<dbReference type="PANTHER" id="PTHR42786:SF2">
    <property type="entry name" value="TRNA (CYTIDINE_URIDINE-2'-O-)-METHYLTRANSFERASE TRMJ"/>
    <property type="match status" value="1"/>
</dbReference>
<dbReference type="GO" id="GO:0005829">
    <property type="term" value="C:cytosol"/>
    <property type="evidence" value="ECO:0007669"/>
    <property type="project" value="TreeGrafter"/>
</dbReference>
<keyword evidence="4 5" id="KW-0949">S-adenosyl-L-methionine</keyword>